<dbReference type="EMBL" id="JARAOO010000001">
    <property type="protein sequence ID" value="KAJ7982714.1"/>
    <property type="molecule type" value="Genomic_DNA"/>
</dbReference>
<dbReference type="PANTHER" id="PTHR13683:SF768">
    <property type="entry name" value="EUKARYOTIC ASPARTYL PROTEASE FAMILY PROTEIN"/>
    <property type="match status" value="1"/>
</dbReference>
<comment type="caution">
    <text evidence="3">The sequence shown here is derived from an EMBL/GenBank/DDBJ whole genome shotgun (WGS) entry which is preliminary data.</text>
</comment>
<keyword evidence="4" id="KW-1185">Reference proteome</keyword>
<dbReference type="InterPro" id="IPR032861">
    <property type="entry name" value="TAXi_N"/>
</dbReference>
<dbReference type="KEGG" id="qsa:O6P43_001805"/>
<comment type="similarity">
    <text evidence="1">Belongs to the peptidase A1 family.</text>
</comment>
<name>A0AAD7QJK4_QUISA</name>
<dbReference type="Gene3D" id="2.40.70.10">
    <property type="entry name" value="Acid Proteases"/>
    <property type="match status" value="1"/>
</dbReference>
<evidence type="ECO:0000313" key="3">
    <source>
        <dbReference type="EMBL" id="KAJ7982714.1"/>
    </source>
</evidence>
<dbReference type="AlphaFoldDB" id="A0AAD7QJK4"/>
<feature type="domain" description="Peptidase A1" evidence="2">
    <location>
        <begin position="79"/>
        <end position="279"/>
    </location>
</feature>
<accession>A0AAD7QJK4</accession>
<evidence type="ECO:0000259" key="2">
    <source>
        <dbReference type="PROSITE" id="PS51767"/>
    </source>
</evidence>
<organism evidence="3 4">
    <name type="scientific">Quillaja saponaria</name>
    <name type="common">Soap bark tree</name>
    <dbReference type="NCBI Taxonomy" id="32244"/>
    <lineage>
        <taxon>Eukaryota</taxon>
        <taxon>Viridiplantae</taxon>
        <taxon>Streptophyta</taxon>
        <taxon>Embryophyta</taxon>
        <taxon>Tracheophyta</taxon>
        <taxon>Spermatophyta</taxon>
        <taxon>Magnoliopsida</taxon>
        <taxon>eudicotyledons</taxon>
        <taxon>Gunneridae</taxon>
        <taxon>Pentapetalae</taxon>
        <taxon>rosids</taxon>
        <taxon>fabids</taxon>
        <taxon>Fabales</taxon>
        <taxon>Quillajaceae</taxon>
        <taxon>Quillaja</taxon>
    </lineage>
</organism>
<dbReference type="InterPro" id="IPR021109">
    <property type="entry name" value="Peptidase_aspartic_dom_sf"/>
</dbReference>
<dbReference type="PANTHER" id="PTHR13683">
    <property type="entry name" value="ASPARTYL PROTEASES"/>
    <property type="match status" value="1"/>
</dbReference>
<dbReference type="SUPFAM" id="SSF50630">
    <property type="entry name" value="Acid proteases"/>
    <property type="match status" value="1"/>
</dbReference>
<dbReference type="GO" id="GO:0006508">
    <property type="term" value="P:proteolysis"/>
    <property type="evidence" value="ECO:0007669"/>
    <property type="project" value="InterPro"/>
</dbReference>
<evidence type="ECO:0000313" key="4">
    <source>
        <dbReference type="Proteomes" id="UP001163823"/>
    </source>
</evidence>
<reference evidence="3 4" key="1">
    <citation type="journal article" date="2023" name="Science">
        <title>Elucidation of the pathway for biosynthesis of saponin adjuvants from the soapbark tree.</title>
        <authorList>
            <person name="Reed J."/>
            <person name="Orme A."/>
            <person name="El-Demerdash A."/>
            <person name="Owen C."/>
            <person name="Martin L.B.B."/>
            <person name="Misra R.C."/>
            <person name="Kikuchi S."/>
            <person name="Rejzek M."/>
            <person name="Martin A.C."/>
            <person name="Harkess A."/>
            <person name="Leebens-Mack J."/>
            <person name="Louveau T."/>
            <person name="Stephenson M.J."/>
            <person name="Osbourn A."/>
        </authorList>
    </citation>
    <scope>NUCLEOTIDE SEQUENCE [LARGE SCALE GENOMIC DNA]</scope>
    <source>
        <strain evidence="3">S10</strain>
    </source>
</reference>
<dbReference type="InterPro" id="IPR001461">
    <property type="entry name" value="Aspartic_peptidase_A1"/>
</dbReference>
<gene>
    <name evidence="3" type="ORF">O6P43_001805</name>
</gene>
<dbReference type="GO" id="GO:0004190">
    <property type="term" value="F:aspartic-type endopeptidase activity"/>
    <property type="evidence" value="ECO:0007669"/>
    <property type="project" value="InterPro"/>
</dbReference>
<dbReference type="InterPro" id="IPR033121">
    <property type="entry name" value="PEPTIDASE_A1"/>
</dbReference>
<dbReference type="Proteomes" id="UP001163823">
    <property type="component" value="Chromosome 1"/>
</dbReference>
<dbReference type="PROSITE" id="PS51767">
    <property type="entry name" value="PEPTIDASE_A1"/>
    <property type="match status" value="1"/>
</dbReference>
<proteinExistence type="inferred from homology"/>
<protein>
    <submittedName>
        <fullName evidence="3">Aspartic proteinase-like protein 2</fullName>
    </submittedName>
</protein>
<sequence length="279" mass="30007">MKMDIVKCKGLLFLGLLVLEFSWFVHGNVVFPVFHKFKGRENSSPSTLKSHDTHRHARFLSAVDLTLGGNGLPTESGLYYAKIGIGTPAKDFYVHVDTGSDILWINCAGCNGCPKKTDLGALYDPKSSNTSSDVGCGQNFCIETYGGEISSCKPEIRCSYKVNYADGSSSSGYFVKDHVTLNQVSANFQTAPTIGDVIFGCGNQQVDNREDSSTSALDGLIGFGRANSSMISQLASAGKVRKMFAHCLDNVKGGGIFAIGEVVQPKLTKTTPLLSQMYV</sequence>
<evidence type="ECO:0000256" key="1">
    <source>
        <dbReference type="ARBA" id="ARBA00007447"/>
    </source>
</evidence>
<dbReference type="Pfam" id="PF14543">
    <property type="entry name" value="TAXi_N"/>
    <property type="match status" value="1"/>
</dbReference>